<reference evidence="2" key="1">
    <citation type="submission" date="2016-11" db="UniProtKB">
        <authorList>
            <consortium name="WormBaseParasite"/>
        </authorList>
    </citation>
    <scope>IDENTIFICATION</scope>
    <source>
        <strain evidence="2">KR3021</strain>
    </source>
</reference>
<evidence type="ECO:0000313" key="1">
    <source>
        <dbReference type="Proteomes" id="UP000095286"/>
    </source>
</evidence>
<proteinExistence type="predicted"/>
<organism evidence="1 2">
    <name type="scientific">Rhabditophanes sp. KR3021</name>
    <dbReference type="NCBI Taxonomy" id="114890"/>
    <lineage>
        <taxon>Eukaryota</taxon>
        <taxon>Metazoa</taxon>
        <taxon>Ecdysozoa</taxon>
        <taxon>Nematoda</taxon>
        <taxon>Chromadorea</taxon>
        <taxon>Rhabditida</taxon>
        <taxon>Tylenchina</taxon>
        <taxon>Panagrolaimomorpha</taxon>
        <taxon>Strongyloidoidea</taxon>
        <taxon>Alloionematidae</taxon>
        <taxon>Rhabditophanes</taxon>
    </lineage>
</organism>
<evidence type="ECO:0000313" key="2">
    <source>
        <dbReference type="WBParaSite" id="RSKR_0000225700.1"/>
    </source>
</evidence>
<protein>
    <submittedName>
        <fullName evidence="2">FH2 domain-containing protein</fullName>
    </submittedName>
</protein>
<name>A0AC35TMH4_9BILA</name>
<dbReference type="WBParaSite" id="RSKR_0000225700.1">
    <property type="protein sequence ID" value="RSKR_0000225700.1"/>
    <property type="gene ID" value="RSKR_0000225700"/>
</dbReference>
<sequence length="665" mass="75130">MWTKIDEKTPQKGDTIWNSKNKERDSLVETIDFTKIEEYFKVEKKELNVLNRLDSETTKSPRISLCNKIRLLNDKKIMNVDIFLKQFNATKLLDNINNKKSDFIGLERLKIIQSYLPDESEVKELTEFTGGLASLSKAECFLKNLISIEWYKEKILEMIFHEDIKNIDAEFCVQLDTVINGSKEILRSTNLKTIFNTALEIGNYLNRGQRNGNASGIKLKSIEQFGFFKTTKADKTFIQVLEEVTRPFIENDIMDEFNHLEAASLSRLEILEADFKETEKNKTTLLGIVGYETTNELICHSSTILYKISSKLEEVGRMKANLCDYFQETARDFQLEAAFKIVFNFLKLFRISQKENNKNIGVKEVADRKQSVRLLAEVVPLNLEIKETKYNALAEVTRSNINNNIDNCELNKVFKKRKSNIAVSKMSKLSFASNLEDFLNESLDEENKVTSKSFVYQEQVSPSRSEASICSSISTISNESTNSNDTNELSSKSTDEGFESDNKSTNGIVNKCDNKLDNKTGAKVNQKKVEVPEKKCISTSRIQTIKITPPIQSNLNKTPLLAKPLSRSSLAPRMSNPAAAKQSLISKSSLPTPSKTETFITKATSKLISPSTASRPQLIQTGKPSLIKPSIAAPKAVPQPRMTRASILAKKAKDEAMKNPKPKWI</sequence>
<accession>A0AC35TMH4</accession>
<dbReference type="Proteomes" id="UP000095286">
    <property type="component" value="Unplaced"/>
</dbReference>